<dbReference type="Gene3D" id="1.20.1070.10">
    <property type="entry name" value="Rhodopsin 7-helix transmembrane proteins"/>
    <property type="match status" value="2"/>
</dbReference>
<keyword evidence="5 9" id="KW-0472">Membrane</keyword>
<proteinExistence type="inferred from homology"/>
<dbReference type="PROSITE" id="PS50262">
    <property type="entry name" value="G_PROTEIN_RECEP_F1_2"/>
    <property type="match status" value="1"/>
</dbReference>
<evidence type="ECO:0000256" key="4">
    <source>
        <dbReference type="ARBA" id="ARBA00023040"/>
    </source>
</evidence>
<evidence type="ECO:0000256" key="9">
    <source>
        <dbReference type="SAM" id="Phobius"/>
    </source>
</evidence>
<evidence type="ECO:0000313" key="12">
    <source>
        <dbReference type="Proteomes" id="UP001634394"/>
    </source>
</evidence>
<dbReference type="Pfam" id="PF00001">
    <property type="entry name" value="7tm_1"/>
    <property type="match status" value="1"/>
</dbReference>
<keyword evidence="6 8" id="KW-0675">Receptor</keyword>
<feature type="transmembrane region" description="Helical" evidence="9">
    <location>
        <begin position="187"/>
        <end position="209"/>
    </location>
</feature>
<dbReference type="AlphaFoldDB" id="A0ABD3UE18"/>
<feature type="transmembrane region" description="Helical" evidence="9">
    <location>
        <begin position="66"/>
        <end position="86"/>
    </location>
</feature>
<dbReference type="PANTHER" id="PTHR45695:SF9">
    <property type="entry name" value="LEUCOKININ RECEPTOR"/>
    <property type="match status" value="1"/>
</dbReference>
<dbReference type="PANTHER" id="PTHR45695">
    <property type="entry name" value="LEUCOKININ RECEPTOR-RELATED"/>
    <property type="match status" value="1"/>
</dbReference>
<dbReference type="InterPro" id="IPR017452">
    <property type="entry name" value="GPCR_Rhodpsn_7TM"/>
</dbReference>
<gene>
    <name evidence="11" type="ORF">ACJMK2_018643</name>
</gene>
<feature type="transmembrane region" description="Helical" evidence="9">
    <location>
        <begin position="406"/>
        <end position="425"/>
    </location>
</feature>
<dbReference type="GO" id="GO:0004930">
    <property type="term" value="F:G protein-coupled receptor activity"/>
    <property type="evidence" value="ECO:0007669"/>
    <property type="project" value="UniProtKB-KW"/>
</dbReference>
<feature type="transmembrane region" description="Helical" evidence="9">
    <location>
        <begin position="371"/>
        <end position="394"/>
    </location>
</feature>
<dbReference type="PROSITE" id="PS00237">
    <property type="entry name" value="G_PROTEIN_RECEP_F1_1"/>
    <property type="match status" value="1"/>
</dbReference>
<evidence type="ECO:0000256" key="3">
    <source>
        <dbReference type="ARBA" id="ARBA00022989"/>
    </source>
</evidence>
<dbReference type="GO" id="GO:0016020">
    <property type="term" value="C:membrane"/>
    <property type="evidence" value="ECO:0007669"/>
    <property type="project" value="UniProtKB-SubCell"/>
</dbReference>
<dbReference type="EMBL" id="JBJQND010000016">
    <property type="protein sequence ID" value="KAL3847749.1"/>
    <property type="molecule type" value="Genomic_DNA"/>
</dbReference>
<evidence type="ECO:0000256" key="7">
    <source>
        <dbReference type="ARBA" id="ARBA00023224"/>
    </source>
</evidence>
<comment type="subcellular location">
    <subcellularLocation>
        <location evidence="1">Membrane</location>
        <topology evidence="1">Multi-pass membrane protein</topology>
    </subcellularLocation>
</comment>
<name>A0ABD3UE18_SINWO</name>
<keyword evidence="7 8" id="KW-0807">Transducer</keyword>
<feature type="transmembrane region" description="Helical" evidence="9">
    <location>
        <begin position="106"/>
        <end position="125"/>
    </location>
</feature>
<accession>A0ABD3UE18</accession>
<evidence type="ECO:0000256" key="2">
    <source>
        <dbReference type="ARBA" id="ARBA00022692"/>
    </source>
</evidence>
<dbReference type="SUPFAM" id="SSF81321">
    <property type="entry name" value="Family A G protein-coupled receptor-like"/>
    <property type="match status" value="1"/>
</dbReference>
<dbReference type="InterPro" id="IPR000276">
    <property type="entry name" value="GPCR_Rhodpsn"/>
</dbReference>
<evidence type="ECO:0000256" key="8">
    <source>
        <dbReference type="RuleBase" id="RU000688"/>
    </source>
</evidence>
<evidence type="ECO:0000256" key="5">
    <source>
        <dbReference type="ARBA" id="ARBA00023136"/>
    </source>
</evidence>
<comment type="similarity">
    <text evidence="8">Belongs to the G-protein coupled receptor 1 family.</text>
</comment>
<dbReference type="CDD" id="cd00637">
    <property type="entry name" value="7tm_classA_rhodopsin-like"/>
    <property type="match status" value="1"/>
</dbReference>
<keyword evidence="4 8" id="KW-0297">G-protein coupled receptor</keyword>
<feature type="domain" description="G-protein coupled receptors family 1 profile" evidence="10">
    <location>
        <begin position="46"/>
        <end position="422"/>
    </location>
</feature>
<sequence length="446" mass="51064">MSVPENIIYTAKSNVSLVDFKFEMPDNVFVLYILYLTGSMSIGIPGNFIVLAIYQKLKPSTNIDCYIVSIAGLDIVCLVVTVPMYIVIQTQLWDVTDVNTFCKTLIFTGQLVTFAESFLLCAMATERFLKVCRPNLTSSPERQGKNIVVSILVTTCFISVPNLLFSWDDYNRNCLPIANPQWIASVFFLFTVSLLIIVFGIISFSYTSVAKKLFQTARKTTQNSIASRNIIRRNMITPLPCQMNLRPTTSCMFEKKTNETSLSLQTNITNIKVISSSQQLVMGETACSGRHHYKRDPTNSEIKEDNENYIKNITIQGKTNWKSVHRLGRRVRDLSQCDTAIKVKQGEKVVRETFENMSLPQKRRFLRTTKVSVLITVTFIISWLPVWIYTVLAFTKTLKDPYGGFFLKQSYLINTFMNPFLYIACSRKFRYKAKELFLKHQSIITF</sequence>
<keyword evidence="3 9" id="KW-1133">Transmembrane helix</keyword>
<evidence type="ECO:0000256" key="1">
    <source>
        <dbReference type="ARBA" id="ARBA00004141"/>
    </source>
</evidence>
<dbReference type="PRINTS" id="PR00237">
    <property type="entry name" value="GPCRRHODOPSN"/>
</dbReference>
<reference evidence="11 12" key="1">
    <citation type="submission" date="2024-11" db="EMBL/GenBank/DDBJ databases">
        <title>Chromosome-level genome assembly of the freshwater bivalve Anodonta woodiana.</title>
        <authorList>
            <person name="Chen X."/>
        </authorList>
    </citation>
    <scope>NUCLEOTIDE SEQUENCE [LARGE SCALE GENOMIC DNA]</scope>
    <source>
        <strain evidence="11">MN2024</strain>
        <tissue evidence="11">Gills</tissue>
    </source>
</reference>
<organism evidence="11 12">
    <name type="scientific">Sinanodonta woodiana</name>
    <name type="common">Chinese pond mussel</name>
    <name type="synonym">Anodonta woodiana</name>
    <dbReference type="NCBI Taxonomy" id="1069815"/>
    <lineage>
        <taxon>Eukaryota</taxon>
        <taxon>Metazoa</taxon>
        <taxon>Spiralia</taxon>
        <taxon>Lophotrochozoa</taxon>
        <taxon>Mollusca</taxon>
        <taxon>Bivalvia</taxon>
        <taxon>Autobranchia</taxon>
        <taxon>Heteroconchia</taxon>
        <taxon>Palaeoheterodonta</taxon>
        <taxon>Unionida</taxon>
        <taxon>Unionoidea</taxon>
        <taxon>Unionidae</taxon>
        <taxon>Unioninae</taxon>
        <taxon>Sinanodonta</taxon>
    </lineage>
</organism>
<evidence type="ECO:0000259" key="10">
    <source>
        <dbReference type="PROSITE" id="PS50262"/>
    </source>
</evidence>
<comment type="caution">
    <text evidence="11">The sequence shown here is derived from an EMBL/GenBank/DDBJ whole genome shotgun (WGS) entry which is preliminary data.</text>
</comment>
<evidence type="ECO:0000313" key="11">
    <source>
        <dbReference type="EMBL" id="KAL3847749.1"/>
    </source>
</evidence>
<feature type="transmembrane region" description="Helical" evidence="9">
    <location>
        <begin position="29"/>
        <end position="54"/>
    </location>
</feature>
<feature type="transmembrane region" description="Helical" evidence="9">
    <location>
        <begin position="146"/>
        <end position="167"/>
    </location>
</feature>
<keyword evidence="12" id="KW-1185">Reference proteome</keyword>
<dbReference type="Proteomes" id="UP001634394">
    <property type="component" value="Unassembled WGS sequence"/>
</dbReference>
<keyword evidence="2 8" id="KW-0812">Transmembrane</keyword>
<evidence type="ECO:0000256" key="6">
    <source>
        <dbReference type="ARBA" id="ARBA00023170"/>
    </source>
</evidence>
<protein>
    <recommendedName>
        <fullName evidence="10">G-protein coupled receptors family 1 profile domain-containing protein</fullName>
    </recommendedName>
</protein>